<gene>
    <name evidence="2" type="ORF">LTRI10_LOCUS8350</name>
</gene>
<keyword evidence="1" id="KW-1133">Transmembrane helix</keyword>
<dbReference type="AlphaFoldDB" id="A0AAV2CX55"/>
<keyword evidence="1" id="KW-0812">Transmembrane</keyword>
<sequence>MATNSVMLVVAVTTVSVVSVFYLKVDLPSELDDDFQIRLLPTPTSGRLPLGWIDSSSSRFQISVNPISPIAEGHGGCGSGSDGAGSRTWCLRWLVFL</sequence>
<organism evidence="2 3">
    <name type="scientific">Linum trigynum</name>
    <dbReference type="NCBI Taxonomy" id="586398"/>
    <lineage>
        <taxon>Eukaryota</taxon>
        <taxon>Viridiplantae</taxon>
        <taxon>Streptophyta</taxon>
        <taxon>Embryophyta</taxon>
        <taxon>Tracheophyta</taxon>
        <taxon>Spermatophyta</taxon>
        <taxon>Magnoliopsida</taxon>
        <taxon>eudicotyledons</taxon>
        <taxon>Gunneridae</taxon>
        <taxon>Pentapetalae</taxon>
        <taxon>rosids</taxon>
        <taxon>fabids</taxon>
        <taxon>Malpighiales</taxon>
        <taxon>Linaceae</taxon>
        <taxon>Linum</taxon>
    </lineage>
</organism>
<evidence type="ECO:0000313" key="3">
    <source>
        <dbReference type="Proteomes" id="UP001497516"/>
    </source>
</evidence>
<accession>A0AAV2CX55</accession>
<evidence type="ECO:0000256" key="1">
    <source>
        <dbReference type="SAM" id="Phobius"/>
    </source>
</evidence>
<proteinExistence type="predicted"/>
<reference evidence="2 3" key="1">
    <citation type="submission" date="2024-04" db="EMBL/GenBank/DDBJ databases">
        <authorList>
            <person name="Fracassetti M."/>
        </authorList>
    </citation>
    <scope>NUCLEOTIDE SEQUENCE [LARGE SCALE GENOMIC DNA]</scope>
</reference>
<dbReference type="Proteomes" id="UP001497516">
    <property type="component" value="Chromosome 10"/>
</dbReference>
<dbReference type="EMBL" id="OZ034814">
    <property type="protein sequence ID" value="CAL1360948.1"/>
    <property type="molecule type" value="Genomic_DNA"/>
</dbReference>
<name>A0AAV2CX55_9ROSI</name>
<keyword evidence="1" id="KW-0472">Membrane</keyword>
<keyword evidence="3" id="KW-1185">Reference proteome</keyword>
<protein>
    <submittedName>
        <fullName evidence="2">Uncharacterized protein</fullName>
    </submittedName>
</protein>
<evidence type="ECO:0000313" key="2">
    <source>
        <dbReference type="EMBL" id="CAL1360948.1"/>
    </source>
</evidence>
<feature type="transmembrane region" description="Helical" evidence="1">
    <location>
        <begin position="6"/>
        <end position="23"/>
    </location>
</feature>